<proteinExistence type="predicted"/>
<keyword evidence="1" id="KW-0732">Signal</keyword>
<keyword evidence="3" id="KW-1185">Reference proteome</keyword>
<feature type="chain" id="PRO_5045075863" description="Secreted protein" evidence="1">
    <location>
        <begin position="20"/>
        <end position="91"/>
    </location>
</feature>
<dbReference type="EMBL" id="AP028920">
    <property type="protein sequence ID" value="BET01290.1"/>
    <property type="molecule type" value="Genomic_DNA"/>
</dbReference>
<accession>A0ABN7BA75</accession>
<evidence type="ECO:0000313" key="2">
    <source>
        <dbReference type="EMBL" id="BET01290.1"/>
    </source>
</evidence>
<evidence type="ECO:0008006" key="4">
    <source>
        <dbReference type="Google" id="ProtNLM"/>
    </source>
</evidence>
<gene>
    <name evidence="2" type="ORF">NTJ_14106</name>
</gene>
<reference evidence="2 3" key="1">
    <citation type="submission" date="2023-09" db="EMBL/GenBank/DDBJ databases">
        <title>Nesidiocoris tenuis whole genome shotgun sequence.</title>
        <authorList>
            <person name="Shibata T."/>
            <person name="Shimoda M."/>
            <person name="Kobayashi T."/>
            <person name="Uehara T."/>
        </authorList>
    </citation>
    <scope>NUCLEOTIDE SEQUENCE [LARGE SCALE GENOMIC DNA]</scope>
    <source>
        <strain evidence="2 3">Japan</strain>
    </source>
</reference>
<name>A0ABN7BA75_9HEMI</name>
<evidence type="ECO:0000313" key="3">
    <source>
        <dbReference type="Proteomes" id="UP001307889"/>
    </source>
</evidence>
<sequence>MSSAKIWLILGLLTIRCAGEEYDDDDNKILMGRGKIEGKFTIGSRLRNCENVLGSAPQMNCVCSRRDPEEPGESPLPMYAWVCQYPPLLLD</sequence>
<evidence type="ECO:0000256" key="1">
    <source>
        <dbReference type="SAM" id="SignalP"/>
    </source>
</evidence>
<feature type="signal peptide" evidence="1">
    <location>
        <begin position="1"/>
        <end position="19"/>
    </location>
</feature>
<protein>
    <recommendedName>
        <fullName evidence="4">Secreted protein</fullName>
    </recommendedName>
</protein>
<dbReference type="Proteomes" id="UP001307889">
    <property type="component" value="Chromosome 12"/>
</dbReference>
<organism evidence="2 3">
    <name type="scientific">Nesidiocoris tenuis</name>
    <dbReference type="NCBI Taxonomy" id="355587"/>
    <lineage>
        <taxon>Eukaryota</taxon>
        <taxon>Metazoa</taxon>
        <taxon>Ecdysozoa</taxon>
        <taxon>Arthropoda</taxon>
        <taxon>Hexapoda</taxon>
        <taxon>Insecta</taxon>
        <taxon>Pterygota</taxon>
        <taxon>Neoptera</taxon>
        <taxon>Paraneoptera</taxon>
        <taxon>Hemiptera</taxon>
        <taxon>Heteroptera</taxon>
        <taxon>Panheteroptera</taxon>
        <taxon>Cimicomorpha</taxon>
        <taxon>Miridae</taxon>
        <taxon>Dicyphina</taxon>
        <taxon>Nesidiocoris</taxon>
    </lineage>
</organism>